<proteinExistence type="predicted"/>
<name>A0A4R8M2F5_9BACT</name>
<dbReference type="PANTHER" id="PTHR43169">
    <property type="entry name" value="EXSB FAMILY PROTEIN"/>
    <property type="match status" value="1"/>
</dbReference>
<dbReference type="OrthoDB" id="702at2"/>
<dbReference type="GO" id="GO:0016740">
    <property type="term" value="F:transferase activity"/>
    <property type="evidence" value="ECO:0007669"/>
    <property type="project" value="UniProtKB-KW"/>
</dbReference>
<dbReference type="Gene3D" id="3.40.50.620">
    <property type="entry name" value="HUPs"/>
    <property type="match status" value="1"/>
</dbReference>
<dbReference type="AlphaFoldDB" id="A0A4R8M2F5"/>
<evidence type="ECO:0000313" key="1">
    <source>
        <dbReference type="EMBL" id="TDY58337.1"/>
    </source>
</evidence>
<sequence length="399" mass="47078">MSGILRKCKRCLLPETYETLEIAADDLSCNMCRGSEFKKQNIDWKKRKNQFDSIIEKYRGKNDYDCIVPFSGGKDSTFTLYYLMKEYGIKPLVVRFNHGFYRPGHEENVNRTLRKLGVDFIDFRPNWTIVKRLMKESFDRKTDFCWHCHTGVYSFPLRIAVRFNVPLVIWGEPLSELSAYYTYEGDDIEFEDEEKFNMVRNLGITAEDMYGMISGDDFPVNRRDLLPYTYPTVEELKKLGCYSVCLGSFIPWDYRKQTRMIMDELGWVGLDIESAPRDVNGEFAKVECWLQGTRDYVKYLKRGYSRVTQLVNFEIRNGRMSSEEGQRLVEAYDAFKPASLEVFLEYMGMTEREFNETVAKFAVAPWEPDFERELPETRLQDMDSWYRENNRKEGEGKRG</sequence>
<dbReference type="InterPro" id="IPR052188">
    <property type="entry name" value="Ni-pincer_cofactor_biosynth"/>
</dbReference>
<accession>A0A4R8M2F5</accession>
<dbReference type="SUPFAM" id="SSF52402">
    <property type="entry name" value="Adenine nucleotide alpha hydrolases-like"/>
    <property type="match status" value="1"/>
</dbReference>
<gene>
    <name evidence="1" type="ORF">C8D99_11429</name>
</gene>
<reference evidence="1 2" key="1">
    <citation type="submission" date="2019-03" db="EMBL/GenBank/DDBJ databases">
        <title>Genomic Encyclopedia of Type Strains, Phase IV (KMG-IV): sequencing the most valuable type-strain genomes for metagenomic binning, comparative biology and taxonomic classification.</title>
        <authorList>
            <person name="Goeker M."/>
        </authorList>
    </citation>
    <scope>NUCLEOTIDE SEQUENCE [LARGE SCALE GENOMIC DNA]</scope>
    <source>
        <strain evidence="1 2">DSM 25964</strain>
    </source>
</reference>
<evidence type="ECO:0000313" key="2">
    <source>
        <dbReference type="Proteomes" id="UP000295066"/>
    </source>
</evidence>
<dbReference type="EMBL" id="SORI01000014">
    <property type="protein sequence ID" value="TDY58337.1"/>
    <property type="molecule type" value="Genomic_DNA"/>
</dbReference>
<dbReference type="NCBIfam" id="TIGR03573">
    <property type="entry name" value="WbuX"/>
    <property type="match status" value="1"/>
</dbReference>
<dbReference type="RefSeq" id="WP_133958059.1">
    <property type="nucleotide sequence ID" value="NZ_SORI01000014.1"/>
</dbReference>
<keyword evidence="1" id="KW-0808">Transferase</keyword>
<dbReference type="Proteomes" id="UP000295066">
    <property type="component" value="Unassembled WGS sequence"/>
</dbReference>
<protein>
    <submittedName>
        <fullName evidence="1">N-acetyl sugar amidotransferase</fullName>
    </submittedName>
</protein>
<keyword evidence="2" id="KW-1185">Reference proteome</keyword>
<dbReference type="PANTHER" id="PTHR43169:SF3">
    <property type="entry name" value="ATPASE, PP-LOOP SUPERFAMILY-RELATED"/>
    <property type="match status" value="1"/>
</dbReference>
<organism evidence="1 2">
    <name type="scientific">Aminivibrio pyruvatiphilus</name>
    <dbReference type="NCBI Taxonomy" id="1005740"/>
    <lineage>
        <taxon>Bacteria</taxon>
        <taxon>Thermotogati</taxon>
        <taxon>Synergistota</taxon>
        <taxon>Synergistia</taxon>
        <taxon>Synergistales</taxon>
        <taxon>Aminobacteriaceae</taxon>
        <taxon>Aminivibrio</taxon>
    </lineage>
</organism>
<dbReference type="InterPro" id="IPR014729">
    <property type="entry name" value="Rossmann-like_a/b/a_fold"/>
</dbReference>
<dbReference type="InterPro" id="IPR020022">
    <property type="entry name" value="N-acetyl_sugar_amidoTrfase"/>
</dbReference>
<comment type="caution">
    <text evidence="1">The sequence shown here is derived from an EMBL/GenBank/DDBJ whole genome shotgun (WGS) entry which is preliminary data.</text>
</comment>